<sequence length="405" mass="45461">MVIAIEAQQCDSNSPSQSPPTSASATLLNSPQESTLSTPSTSDYASSATAFSGRRLQREPNEAVVAVMGATGSGKTTLQPIQFINTVSGSQFETSDGLYSCTSSIQSTVFTLDGRIVTLIDTPGFDDTTRSEAEVLRMITQFLVATYERGTKLAGVIYIHKISDLRMTGVATRNFRVFRELCGSSTLKNVVIVTNMWGAVTLEAGSARERGLATDDTFFKPALDKGAQMMRHDYTVDSAQTIIRYFFDNNPVVLQIQRELVDEKKDILQTSAGMEMNKQLSAELERHRKEMKELMEEWKAAGDVKEQEAQELEVEREQLQKEIDRIRENARRLAADFQKEKAELEQYLKDMHTRAMEEQREKHRSKLTQLKAQKKEPSISSTMNVIEGAAYALYMFWQLKSDSKI</sequence>
<feature type="domain" description="G" evidence="2">
    <location>
        <begin position="65"/>
        <end position="139"/>
    </location>
</feature>
<evidence type="ECO:0000313" key="4">
    <source>
        <dbReference type="Proteomes" id="UP001140091"/>
    </source>
</evidence>
<dbReference type="EMBL" id="JANBPK010001079">
    <property type="protein sequence ID" value="KAJ2926163.1"/>
    <property type="molecule type" value="Genomic_DNA"/>
</dbReference>
<dbReference type="GO" id="GO:0005525">
    <property type="term" value="F:GTP binding"/>
    <property type="evidence" value="ECO:0007669"/>
    <property type="project" value="InterPro"/>
</dbReference>
<dbReference type="InterPro" id="IPR027417">
    <property type="entry name" value="P-loop_NTPase"/>
</dbReference>
<dbReference type="OrthoDB" id="8954335at2759"/>
<dbReference type="Gene3D" id="3.40.50.300">
    <property type="entry name" value="P-loop containing nucleotide triphosphate hydrolases"/>
    <property type="match status" value="1"/>
</dbReference>
<dbReference type="CDD" id="cd00882">
    <property type="entry name" value="Ras_like_GTPase"/>
    <property type="match status" value="1"/>
</dbReference>
<reference evidence="3" key="1">
    <citation type="submission" date="2022-06" db="EMBL/GenBank/DDBJ databases">
        <title>Genome Sequence of Candolleomyces eurysporus.</title>
        <authorList>
            <person name="Buettner E."/>
        </authorList>
    </citation>
    <scope>NUCLEOTIDE SEQUENCE</scope>
    <source>
        <strain evidence="3">VTCC 930004</strain>
    </source>
</reference>
<dbReference type="SUPFAM" id="SSF52540">
    <property type="entry name" value="P-loop containing nucleoside triphosphate hydrolases"/>
    <property type="match status" value="2"/>
</dbReference>
<organism evidence="3 4">
    <name type="scientific">Candolleomyces eurysporus</name>
    <dbReference type="NCBI Taxonomy" id="2828524"/>
    <lineage>
        <taxon>Eukaryota</taxon>
        <taxon>Fungi</taxon>
        <taxon>Dikarya</taxon>
        <taxon>Basidiomycota</taxon>
        <taxon>Agaricomycotina</taxon>
        <taxon>Agaricomycetes</taxon>
        <taxon>Agaricomycetidae</taxon>
        <taxon>Agaricales</taxon>
        <taxon>Agaricineae</taxon>
        <taxon>Psathyrellaceae</taxon>
        <taxon>Candolleomyces</taxon>
    </lineage>
</organism>
<feature type="region of interest" description="Disordered" evidence="1">
    <location>
        <begin position="356"/>
        <end position="375"/>
    </location>
</feature>
<evidence type="ECO:0000313" key="3">
    <source>
        <dbReference type="EMBL" id="KAJ2926163.1"/>
    </source>
</evidence>
<feature type="compositionally biased region" description="Polar residues" evidence="1">
    <location>
        <begin position="27"/>
        <end position="45"/>
    </location>
</feature>
<name>A0A9W8J8H9_9AGAR</name>
<comment type="caution">
    <text evidence="3">The sequence shown here is derived from an EMBL/GenBank/DDBJ whole genome shotgun (WGS) entry which is preliminary data.</text>
</comment>
<evidence type="ECO:0000256" key="1">
    <source>
        <dbReference type="SAM" id="MobiDB-lite"/>
    </source>
</evidence>
<feature type="non-terminal residue" evidence="3">
    <location>
        <position position="1"/>
    </location>
</feature>
<keyword evidence="4" id="KW-1185">Reference proteome</keyword>
<dbReference type="InterPro" id="IPR006073">
    <property type="entry name" value="GTP-bd"/>
</dbReference>
<dbReference type="AlphaFoldDB" id="A0A9W8J8H9"/>
<feature type="region of interest" description="Disordered" evidence="1">
    <location>
        <begin position="9"/>
        <end position="45"/>
    </location>
</feature>
<accession>A0A9W8J8H9</accession>
<protein>
    <recommendedName>
        <fullName evidence="2">G domain-containing protein</fullName>
    </recommendedName>
</protein>
<dbReference type="Pfam" id="PF01926">
    <property type="entry name" value="MMR_HSR1"/>
    <property type="match status" value="1"/>
</dbReference>
<gene>
    <name evidence="3" type="ORF">H1R20_g10947</name>
</gene>
<proteinExistence type="predicted"/>
<evidence type="ECO:0000259" key="2">
    <source>
        <dbReference type="Pfam" id="PF01926"/>
    </source>
</evidence>
<dbReference type="Proteomes" id="UP001140091">
    <property type="component" value="Unassembled WGS sequence"/>
</dbReference>
<feature type="compositionally biased region" description="Low complexity" evidence="1">
    <location>
        <begin position="12"/>
        <end position="26"/>
    </location>
</feature>